<reference evidence="2" key="1">
    <citation type="submission" date="2021-04" db="EMBL/GenBank/DDBJ databases">
        <authorList>
            <person name="Tunstrom K."/>
        </authorList>
    </citation>
    <scope>NUCLEOTIDE SEQUENCE</scope>
</reference>
<name>A0A8S3XEB7_PARAO</name>
<proteinExistence type="predicted"/>
<comment type="caution">
    <text evidence="2">The sequence shown here is derived from an EMBL/GenBank/DDBJ whole genome shotgun (WGS) entry which is preliminary data.</text>
</comment>
<evidence type="ECO:0000313" key="2">
    <source>
        <dbReference type="EMBL" id="CAG5014997.1"/>
    </source>
</evidence>
<organism evidence="2 3">
    <name type="scientific">Parnassius apollo</name>
    <name type="common">Apollo butterfly</name>
    <name type="synonym">Papilio apollo</name>
    <dbReference type="NCBI Taxonomy" id="110799"/>
    <lineage>
        <taxon>Eukaryota</taxon>
        <taxon>Metazoa</taxon>
        <taxon>Ecdysozoa</taxon>
        <taxon>Arthropoda</taxon>
        <taxon>Hexapoda</taxon>
        <taxon>Insecta</taxon>
        <taxon>Pterygota</taxon>
        <taxon>Neoptera</taxon>
        <taxon>Endopterygota</taxon>
        <taxon>Lepidoptera</taxon>
        <taxon>Glossata</taxon>
        <taxon>Ditrysia</taxon>
        <taxon>Papilionoidea</taxon>
        <taxon>Papilionidae</taxon>
        <taxon>Parnassiinae</taxon>
        <taxon>Parnassini</taxon>
        <taxon>Parnassius</taxon>
        <taxon>Parnassius</taxon>
    </lineage>
</organism>
<sequence>MEKAFEIQKQVRDNAKTFQTYITDLQNWEAEMKRKEAALNGDFAQDLPPVRSKVKREKPLQSKKPEKKIASSDYSAWEKFDVEKACEDIDMAEVGPVSLDSKKSQKEKQEKLREEAQYEKERVCITILNTSNTTHYCK</sequence>
<dbReference type="AlphaFoldDB" id="A0A8S3XEB7"/>
<keyword evidence="3" id="KW-1185">Reference proteome</keyword>
<evidence type="ECO:0000256" key="1">
    <source>
        <dbReference type="SAM" id="MobiDB-lite"/>
    </source>
</evidence>
<dbReference type="EMBL" id="CAJQZP010001064">
    <property type="protein sequence ID" value="CAG5014997.1"/>
    <property type="molecule type" value="Genomic_DNA"/>
</dbReference>
<feature type="compositionally biased region" description="Basic and acidic residues" evidence="1">
    <location>
        <begin position="100"/>
        <end position="116"/>
    </location>
</feature>
<accession>A0A8S3XEB7</accession>
<gene>
    <name evidence="2" type="ORF">PAPOLLO_LOCUS16270</name>
</gene>
<protein>
    <submittedName>
        <fullName evidence="2">(apollo) hypothetical protein</fullName>
    </submittedName>
</protein>
<dbReference type="OrthoDB" id="2942533at2759"/>
<feature type="region of interest" description="Disordered" evidence="1">
    <location>
        <begin position="96"/>
        <end position="116"/>
    </location>
</feature>
<dbReference type="Proteomes" id="UP000691718">
    <property type="component" value="Unassembled WGS sequence"/>
</dbReference>
<evidence type="ECO:0000313" key="3">
    <source>
        <dbReference type="Proteomes" id="UP000691718"/>
    </source>
</evidence>